<gene>
    <name evidence="2" type="ORF">METZ01_LOCUS127338</name>
</gene>
<sequence>MKTRKKGIIFFAVVAGIMLSSGVTIAINPASWFDNSSDPDDSSDPNVTVTETGSPLDSYSLEEQPQFCSTSEKAKKNAYVQEFKIPTPCTQPLAITVDPHGSIWFAQTNTGGVTKFNPITQSFTEYENTIWPEKGRSMMWGIDYSPDGSIWYTDEASDSIWKFSTLDESYNRIAYPVSEEQSALPQKLTVKGSQIIVNDFTGSKLTFFTFNQQGEDQYYTTIPSLIDGSVTSDFAIDSEENIWYTTWIPQETGILIKFDYQSYELSQATSLETQTLFLQDFTNFFQFPDGLSTPNGITVGPNQKIWIADTSSSFFFSFDPENEEFTKYVTSPPDNKAYGNSTGLIKTPITRPYWIEHSDGNLVMNEQTGNRIAVFNPSSETLVEYNIPSRNPNWADCEGIDNCGVSQVFDFAIDGKKIWFTEWVENNIGVVDTSIPLDFSISIDKTNITLEKGQTVEVTLTANPEGNYALSDKLISVNLSSSSASMFSDILINAESNQFILNDGEKTIPIQITAGKYALSDTHKVLLGLYDDEVAISQFINVKIIDPKD</sequence>
<name>A0A381YBW7_9ZZZZ</name>
<proteinExistence type="predicted"/>
<evidence type="ECO:0008006" key="3">
    <source>
        <dbReference type="Google" id="ProtNLM"/>
    </source>
</evidence>
<dbReference type="EMBL" id="UINC01017855">
    <property type="protein sequence ID" value="SVA74484.1"/>
    <property type="molecule type" value="Genomic_DNA"/>
</dbReference>
<dbReference type="PANTHER" id="PTHR40274">
    <property type="entry name" value="VIRGINIAMYCIN B LYASE"/>
    <property type="match status" value="1"/>
</dbReference>
<protein>
    <recommendedName>
        <fullName evidence="3">SMP-30/Gluconolactonase/LRE-like region domain-containing protein</fullName>
    </recommendedName>
</protein>
<evidence type="ECO:0000313" key="2">
    <source>
        <dbReference type="EMBL" id="SVA74484.1"/>
    </source>
</evidence>
<feature type="region of interest" description="Disordered" evidence="1">
    <location>
        <begin position="36"/>
        <end position="56"/>
    </location>
</feature>
<evidence type="ECO:0000256" key="1">
    <source>
        <dbReference type="SAM" id="MobiDB-lite"/>
    </source>
</evidence>
<dbReference type="InterPro" id="IPR051344">
    <property type="entry name" value="Vgb"/>
</dbReference>
<feature type="compositionally biased region" description="Polar residues" evidence="1">
    <location>
        <begin position="47"/>
        <end position="56"/>
    </location>
</feature>
<organism evidence="2">
    <name type="scientific">marine metagenome</name>
    <dbReference type="NCBI Taxonomy" id="408172"/>
    <lineage>
        <taxon>unclassified sequences</taxon>
        <taxon>metagenomes</taxon>
        <taxon>ecological metagenomes</taxon>
    </lineage>
</organism>
<accession>A0A381YBW7</accession>
<dbReference type="Gene3D" id="2.130.10.10">
    <property type="entry name" value="YVTN repeat-like/Quinoprotein amine dehydrogenase"/>
    <property type="match status" value="2"/>
</dbReference>
<dbReference type="InterPro" id="IPR015943">
    <property type="entry name" value="WD40/YVTN_repeat-like_dom_sf"/>
</dbReference>
<dbReference type="SUPFAM" id="SSF63829">
    <property type="entry name" value="Calcium-dependent phosphotriesterase"/>
    <property type="match status" value="1"/>
</dbReference>
<dbReference type="AlphaFoldDB" id="A0A381YBW7"/>
<reference evidence="2" key="1">
    <citation type="submission" date="2018-05" db="EMBL/GenBank/DDBJ databases">
        <authorList>
            <person name="Lanie J.A."/>
            <person name="Ng W.-L."/>
            <person name="Kazmierczak K.M."/>
            <person name="Andrzejewski T.M."/>
            <person name="Davidsen T.M."/>
            <person name="Wayne K.J."/>
            <person name="Tettelin H."/>
            <person name="Glass J.I."/>
            <person name="Rusch D."/>
            <person name="Podicherti R."/>
            <person name="Tsui H.-C.T."/>
            <person name="Winkler M.E."/>
        </authorList>
    </citation>
    <scope>NUCLEOTIDE SEQUENCE</scope>
</reference>
<dbReference type="PANTHER" id="PTHR40274:SF3">
    <property type="entry name" value="VIRGINIAMYCIN B LYASE"/>
    <property type="match status" value="1"/>
</dbReference>